<evidence type="ECO:0000313" key="4">
    <source>
        <dbReference type="EMBL" id="MBB5061114.1"/>
    </source>
</evidence>
<evidence type="ECO:0000313" key="5">
    <source>
        <dbReference type="Proteomes" id="UP000540989"/>
    </source>
</evidence>
<dbReference type="PANTHER" id="PTHR44591">
    <property type="entry name" value="STRESS RESPONSE REGULATOR PROTEIN 1"/>
    <property type="match status" value="1"/>
</dbReference>
<keyword evidence="5" id="KW-1185">Reference proteome</keyword>
<gene>
    <name evidence="4" type="ORF">HDF16_005850</name>
</gene>
<accession>A0A7W8E774</accession>
<dbReference type="Proteomes" id="UP000540989">
    <property type="component" value="Unassembled WGS sequence"/>
</dbReference>
<dbReference type="PANTHER" id="PTHR44591:SF25">
    <property type="entry name" value="CHEMOTAXIS TWO-COMPONENT RESPONSE REGULATOR"/>
    <property type="match status" value="1"/>
</dbReference>
<dbReference type="RefSeq" id="WP_184223820.1">
    <property type="nucleotide sequence ID" value="NZ_JACHIP010000028.1"/>
</dbReference>
<name>A0A7W8E774_9BACT</name>
<dbReference type="PROSITE" id="PS50110">
    <property type="entry name" value="RESPONSE_REGULATORY"/>
    <property type="match status" value="1"/>
</dbReference>
<dbReference type="Pfam" id="PF00072">
    <property type="entry name" value="Response_reg"/>
    <property type="match status" value="1"/>
</dbReference>
<dbReference type="SMART" id="SM00448">
    <property type="entry name" value="REC"/>
    <property type="match status" value="1"/>
</dbReference>
<evidence type="ECO:0000256" key="1">
    <source>
        <dbReference type="ARBA" id="ARBA00022553"/>
    </source>
</evidence>
<organism evidence="4 5">
    <name type="scientific">Granulicella aggregans</name>
    <dbReference type="NCBI Taxonomy" id="474949"/>
    <lineage>
        <taxon>Bacteria</taxon>
        <taxon>Pseudomonadati</taxon>
        <taxon>Acidobacteriota</taxon>
        <taxon>Terriglobia</taxon>
        <taxon>Terriglobales</taxon>
        <taxon>Acidobacteriaceae</taxon>
        <taxon>Granulicella</taxon>
    </lineage>
</organism>
<dbReference type="EMBL" id="JACHIP010000028">
    <property type="protein sequence ID" value="MBB5061114.1"/>
    <property type="molecule type" value="Genomic_DNA"/>
</dbReference>
<dbReference type="InterPro" id="IPR050595">
    <property type="entry name" value="Bact_response_regulator"/>
</dbReference>
<evidence type="ECO:0000256" key="2">
    <source>
        <dbReference type="PROSITE-ProRule" id="PRU00169"/>
    </source>
</evidence>
<feature type="modified residue" description="4-aspartylphosphate" evidence="2">
    <location>
        <position position="55"/>
    </location>
</feature>
<dbReference type="GO" id="GO:0000160">
    <property type="term" value="P:phosphorelay signal transduction system"/>
    <property type="evidence" value="ECO:0007669"/>
    <property type="project" value="InterPro"/>
</dbReference>
<evidence type="ECO:0000259" key="3">
    <source>
        <dbReference type="PROSITE" id="PS50110"/>
    </source>
</evidence>
<proteinExistence type="predicted"/>
<comment type="caution">
    <text evidence="4">The sequence shown here is derived from an EMBL/GenBank/DDBJ whole genome shotgun (WGS) entry which is preliminary data.</text>
</comment>
<dbReference type="InterPro" id="IPR011006">
    <property type="entry name" value="CheY-like_superfamily"/>
</dbReference>
<dbReference type="AlphaFoldDB" id="A0A7W8E774"/>
<protein>
    <submittedName>
        <fullName evidence="4">FixJ family two-component response regulator</fullName>
    </submittedName>
</protein>
<reference evidence="4 5" key="1">
    <citation type="submission" date="2020-08" db="EMBL/GenBank/DDBJ databases">
        <title>Genomic Encyclopedia of Type Strains, Phase IV (KMG-V): Genome sequencing to study the core and pangenomes of soil and plant-associated prokaryotes.</title>
        <authorList>
            <person name="Whitman W."/>
        </authorList>
    </citation>
    <scope>NUCLEOTIDE SEQUENCE [LARGE SCALE GENOMIC DNA]</scope>
    <source>
        <strain evidence="4 5">M8UP14</strain>
    </source>
</reference>
<feature type="domain" description="Response regulatory" evidence="3">
    <location>
        <begin position="6"/>
        <end position="120"/>
    </location>
</feature>
<dbReference type="SUPFAM" id="SSF52172">
    <property type="entry name" value="CheY-like"/>
    <property type="match status" value="1"/>
</dbReference>
<dbReference type="Gene3D" id="3.40.50.2300">
    <property type="match status" value="1"/>
</dbReference>
<dbReference type="InterPro" id="IPR001789">
    <property type="entry name" value="Sig_transdc_resp-reg_receiver"/>
</dbReference>
<sequence length="123" mass="13732">MSHRPLVTVIDDDESVRESLPDLLNEFGFETAVFRSPEAFLFSGLIPKTECLILDINMPGTSGPDLERELRNQGLAIPIIFITARKDEGQRAIAMAHGAVECLFKPFSDLNLLDALRLVFCNR</sequence>
<keyword evidence="1 2" id="KW-0597">Phosphoprotein</keyword>